<evidence type="ECO:0000313" key="2">
    <source>
        <dbReference type="EMBL" id="CAK9871861.1"/>
    </source>
</evidence>
<feature type="region of interest" description="Disordered" evidence="1">
    <location>
        <begin position="66"/>
        <end position="104"/>
    </location>
</feature>
<dbReference type="EMBL" id="OZ023703">
    <property type="protein sequence ID" value="CAK9871861.1"/>
    <property type="molecule type" value="Genomic_DNA"/>
</dbReference>
<name>A0ABP1B9G0_9BRYO</name>
<protein>
    <submittedName>
        <fullName evidence="2">Uncharacterized protein</fullName>
    </submittedName>
</protein>
<evidence type="ECO:0000256" key="1">
    <source>
        <dbReference type="SAM" id="MobiDB-lite"/>
    </source>
</evidence>
<feature type="compositionally biased region" description="Polar residues" evidence="1">
    <location>
        <begin position="66"/>
        <end position="85"/>
    </location>
</feature>
<feature type="compositionally biased region" description="Low complexity" evidence="1">
    <location>
        <begin position="93"/>
        <end position="104"/>
    </location>
</feature>
<dbReference type="Proteomes" id="UP001497522">
    <property type="component" value="Chromosome 2"/>
</dbReference>
<keyword evidence="3" id="KW-1185">Reference proteome</keyword>
<organism evidence="2 3">
    <name type="scientific">Sphagnum jensenii</name>
    <dbReference type="NCBI Taxonomy" id="128206"/>
    <lineage>
        <taxon>Eukaryota</taxon>
        <taxon>Viridiplantae</taxon>
        <taxon>Streptophyta</taxon>
        <taxon>Embryophyta</taxon>
        <taxon>Bryophyta</taxon>
        <taxon>Sphagnophytina</taxon>
        <taxon>Sphagnopsida</taxon>
        <taxon>Sphagnales</taxon>
        <taxon>Sphagnaceae</taxon>
        <taxon>Sphagnum</taxon>
    </lineage>
</organism>
<accession>A0ABP1B9G0</accession>
<proteinExistence type="predicted"/>
<evidence type="ECO:0000313" key="3">
    <source>
        <dbReference type="Proteomes" id="UP001497522"/>
    </source>
</evidence>
<sequence>MAAKAVRQINEQRDQTDLTYARKAIIRYGLSLDITGEWHCSPLQSKTENPPFSTIQCTTTTMLSSTQHNANSSIKDDNLSSSTQVPPIAAAHPSSNSSTPLLLSPTPGAAVNTSKCRHLSHPCDDDLLLPLDYTKATIPTFYNKKPPLISPAPTTANLKGALGCQPQVSCVSFSRLSLQSGTHESKTNSLVSNLNYHLQESCDPSHLLLEATEVKVPLKKSGNSNNHDEGIIESSPGAAASSTSNNAFSVPLTHKLGKHCPPKLQTAAPVLDCLGQAERVVWDQIYPCISRSPPPFTPRTLTADAELQLDPSSYGGVSLSGKPDVSNHPPSDKHCLQVNWELRLSKREAALRIAEERLIEEQQKLSERQLSLARSEDTFSQREEAAKNEKKHQSSEITESLKLMDTGKAVMKKLCAALYEVLLQMEQKEKVLQNAWGEIRDSAETKPGSIRNSS</sequence>
<gene>
    <name evidence="2" type="ORF">CSSPJE1EN2_LOCUS14458</name>
</gene>
<feature type="compositionally biased region" description="Low complexity" evidence="1">
    <location>
        <begin position="234"/>
        <end position="245"/>
    </location>
</feature>
<feature type="region of interest" description="Disordered" evidence="1">
    <location>
        <begin position="219"/>
        <end position="245"/>
    </location>
</feature>
<feature type="region of interest" description="Disordered" evidence="1">
    <location>
        <begin position="366"/>
        <end position="398"/>
    </location>
</feature>
<feature type="compositionally biased region" description="Basic and acidic residues" evidence="1">
    <location>
        <begin position="374"/>
        <end position="394"/>
    </location>
</feature>
<reference evidence="2 3" key="1">
    <citation type="submission" date="2024-03" db="EMBL/GenBank/DDBJ databases">
        <authorList>
            <consortium name="ELIXIR-Norway"/>
            <consortium name="Elixir Norway"/>
        </authorList>
    </citation>
    <scope>NUCLEOTIDE SEQUENCE [LARGE SCALE GENOMIC DNA]</scope>
</reference>